<keyword evidence="2" id="KW-0472">Membrane</keyword>
<gene>
    <name evidence="3" type="ORF">ANCCAN_00270</name>
</gene>
<dbReference type="AlphaFoldDB" id="A0A368HB57"/>
<keyword evidence="2" id="KW-1133">Transmembrane helix</keyword>
<name>A0A368HB57_ANCCA</name>
<feature type="compositionally biased region" description="Polar residues" evidence="1">
    <location>
        <begin position="285"/>
        <end position="298"/>
    </location>
</feature>
<protein>
    <submittedName>
        <fullName evidence="3">Uncharacterized protein</fullName>
    </submittedName>
</protein>
<proteinExistence type="predicted"/>
<evidence type="ECO:0000313" key="4">
    <source>
        <dbReference type="Proteomes" id="UP000252519"/>
    </source>
</evidence>
<accession>A0A368HB57</accession>
<keyword evidence="4" id="KW-1185">Reference proteome</keyword>
<evidence type="ECO:0000256" key="1">
    <source>
        <dbReference type="SAM" id="MobiDB-lite"/>
    </source>
</evidence>
<feature type="region of interest" description="Disordered" evidence="1">
    <location>
        <begin position="271"/>
        <end position="304"/>
    </location>
</feature>
<dbReference type="STRING" id="29170.A0A368HB57"/>
<dbReference type="EMBL" id="JOJR01000001">
    <property type="protein sequence ID" value="RCN53776.1"/>
    <property type="molecule type" value="Genomic_DNA"/>
</dbReference>
<feature type="transmembrane region" description="Helical" evidence="2">
    <location>
        <begin position="94"/>
        <end position="122"/>
    </location>
</feature>
<reference evidence="3 4" key="1">
    <citation type="submission" date="2014-10" db="EMBL/GenBank/DDBJ databases">
        <title>Draft genome of the hookworm Ancylostoma caninum.</title>
        <authorList>
            <person name="Mitreva M."/>
        </authorList>
    </citation>
    <scope>NUCLEOTIDE SEQUENCE [LARGE SCALE GENOMIC DNA]</scope>
    <source>
        <strain evidence="3 4">Baltimore</strain>
    </source>
</reference>
<comment type="caution">
    <text evidence="3">The sequence shown here is derived from an EMBL/GenBank/DDBJ whole genome shotgun (WGS) entry which is preliminary data.</text>
</comment>
<dbReference type="Proteomes" id="UP000252519">
    <property type="component" value="Unassembled WGS sequence"/>
</dbReference>
<sequence>MSSGGDVVVNSLCSDHCNLGGFRGLVKESPDDARKITIEEAPLCDDTSTNYCHRYAKCVVEDVHLKCVCKPGTNDTSSGLGKTCEGVPADDDCIMILGACLIFWLIILLGLLLLIPLIIFLLSHCCPGRGNLIHPRKEGLHRHGKRNGTASSQENKHIAAIMSTLLAKNAGGTREMAMKMALAELKKKEKEKAVIVPQKPKAIKVVDAHEVTSSTVINNSPANSVHQAGNGLNGSPLVMKEISSIPGTVPYGETPILEKISPPDIAVKPATPEIPAALSERNPLAQKTVSQQSFTVADSQKDTY</sequence>
<organism evidence="3 4">
    <name type="scientific">Ancylostoma caninum</name>
    <name type="common">Dog hookworm</name>
    <dbReference type="NCBI Taxonomy" id="29170"/>
    <lineage>
        <taxon>Eukaryota</taxon>
        <taxon>Metazoa</taxon>
        <taxon>Ecdysozoa</taxon>
        <taxon>Nematoda</taxon>
        <taxon>Chromadorea</taxon>
        <taxon>Rhabditida</taxon>
        <taxon>Rhabditina</taxon>
        <taxon>Rhabditomorpha</taxon>
        <taxon>Strongyloidea</taxon>
        <taxon>Ancylostomatidae</taxon>
        <taxon>Ancylostomatinae</taxon>
        <taxon>Ancylostoma</taxon>
    </lineage>
</organism>
<dbReference type="OrthoDB" id="6514358at2759"/>
<keyword evidence="2" id="KW-0812">Transmembrane</keyword>
<evidence type="ECO:0000313" key="3">
    <source>
        <dbReference type="EMBL" id="RCN53776.1"/>
    </source>
</evidence>
<evidence type="ECO:0000256" key="2">
    <source>
        <dbReference type="SAM" id="Phobius"/>
    </source>
</evidence>